<sequence>MLHGDNRYRCVPSIASSTSTSLSLAVVRVAFLSYSNSVGVVLDAASHRHVALVGDASNGMYSLFGQGCASALLQADMLAEALATPGDQSLESMLSSYSEASVKEGHAIAELNLITHALRQPFPIRQLALWQAKGISKRLAEEVAYNEILRKHRLAIWLSKFFWRGLRTSAQT</sequence>
<organism evidence="5 6">
    <name type="scientific">Emiliania huxleyi (strain CCMP1516)</name>
    <dbReference type="NCBI Taxonomy" id="280463"/>
    <lineage>
        <taxon>Eukaryota</taxon>
        <taxon>Haptista</taxon>
        <taxon>Haptophyta</taxon>
        <taxon>Prymnesiophyceae</taxon>
        <taxon>Isochrysidales</taxon>
        <taxon>Noelaerhabdaceae</taxon>
        <taxon>Emiliania</taxon>
    </lineage>
</organism>
<evidence type="ECO:0000256" key="4">
    <source>
        <dbReference type="ARBA" id="ARBA00023002"/>
    </source>
</evidence>
<keyword evidence="4" id="KW-0560">Oxidoreductase</keyword>
<evidence type="ECO:0000256" key="2">
    <source>
        <dbReference type="ARBA" id="ARBA00022630"/>
    </source>
</evidence>
<protein>
    <recommendedName>
        <fullName evidence="7">FAD-binding domain-containing protein</fullName>
    </recommendedName>
</protein>
<proteinExistence type="predicted"/>
<dbReference type="KEGG" id="ehx:EMIHUDRAFT_236665"/>
<dbReference type="RefSeq" id="XP_005779057.1">
    <property type="nucleotide sequence ID" value="XM_005779000.1"/>
</dbReference>
<keyword evidence="2" id="KW-0285">Flavoprotein</keyword>
<reference evidence="6" key="1">
    <citation type="journal article" date="2013" name="Nature">
        <title>Pan genome of the phytoplankton Emiliania underpins its global distribution.</title>
        <authorList>
            <person name="Read B.A."/>
            <person name="Kegel J."/>
            <person name="Klute M.J."/>
            <person name="Kuo A."/>
            <person name="Lefebvre S.C."/>
            <person name="Maumus F."/>
            <person name="Mayer C."/>
            <person name="Miller J."/>
            <person name="Monier A."/>
            <person name="Salamov A."/>
            <person name="Young J."/>
            <person name="Aguilar M."/>
            <person name="Claverie J.M."/>
            <person name="Frickenhaus S."/>
            <person name="Gonzalez K."/>
            <person name="Herman E.K."/>
            <person name="Lin Y.C."/>
            <person name="Napier J."/>
            <person name="Ogata H."/>
            <person name="Sarno A.F."/>
            <person name="Shmutz J."/>
            <person name="Schroeder D."/>
            <person name="de Vargas C."/>
            <person name="Verret F."/>
            <person name="von Dassow P."/>
            <person name="Valentin K."/>
            <person name="Van de Peer Y."/>
            <person name="Wheeler G."/>
            <person name="Dacks J.B."/>
            <person name="Delwiche C.F."/>
            <person name="Dyhrman S.T."/>
            <person name="Glockner G."/>
            <person name="John U."/>
            <person name="Richards T."/>
            <person name="Worden A.Z."/>
            <person name="Zhang X."/>
            <person name="Grigoriev I.V."/>
            <person name="Allen A.E."/>
            <person name="Bidle K."/>
            <person name="Borodovsky M."/>
            <person name="Bowler C."/>
            <person name="Brownlee C."/>
            <person name="Cock J.M."/>
            <person name="Elias M."/>
            <person name="Gladyshev V.N."/>
            <person name="Groth M."/>
            <person name="Guda C."/>
            <person name="Hadaegh A."/>
            <person name="Iglesias-Rodriguez M.D."/>
            <person name="Jenkins J."/>
            <person name="Jones B.M."/>
            <person name="Lawson T."/>
            <person name="Leese F."/>
            <person name="Lindquist E."/>
            <person name="Lobanov A."/>
            <person name="Lomsadze A."/>
            <person name="Malik S.B."/>
            <person name="Marsh M.E."/>
            <person name="Mackinder L."/>
            <person name="Mock T."/>
            <person name="Mueller-Roeber B."/>
            <person name="Pagarete A."/>
            <person name="Parker M."/>
            <person name="Probert I."/>
            <person name="Quesneville H."/>
            <person name="Raines C."/>
            <person name="Rensing S.A."/>
            <person name="Riano-Pachon D.M."/>
            <person name="Richier S."/>
            <person name="Rokitta S."/>
            <person name="Shiraiwa Y."/>
            <person name="Soanes D.M."/>
            <person name="van der Giezen M."/>
            <person name="Wahlund T.M."/>
            <person name="Williams B."/>
            <person name="Wilson W."/>
            <person name="Wolfe G."/>
            <person name="Wurch L.L."/>
        </authorList>
    </citation>
    <scope>NUCLEOTIDE SEQUENCE</scope>
</reference>
<dbReference type="PaxDb" id="2903-EOD26628"/>
<evidence type="ECO:0008006" key="7">
    <source>
        <dbReference type="Google" id="ProtNLM"/>
    </source>
</evidence>
<name>A0A0D3JSZ3_EMIH1</name>
<keyword evidence="6" id="KW-1185">Reference proteome</keyword>
<dbReference type="EnsemblProtists" id="EOD26628">
    <property type="protein sequence ID" value="EOD26628"/>
    <property type="gene ID" value="EMIHUDRAFT_236665"/>
</dbReference>
<dbReference type="GO" id="GO:0004502">
    <property type="term" value="F:kynurenine 3-monooxygenase activity"/>
    <property type="evidence" value="ECO:0007669"/>
    <property type="project" value="TreeGrafter"/>
</dbReference>
<dbReference type="Proteomes" id="UP000013827">
    <property type="component" value="Unassembled WGS sequence"/>
</dbReference>
<dbReference type="SUPFAM" id="SSF51905">
    <property type="entry name" value="FAD/NAD(P)-binding domain"/>
    <property type="match status" value="1"/>
</dbReference>
<comment type="cofactor">
    <cofactor evidence="1">
        <name>FAD</name>
        <dbReference type="ChEBI" id="CHEBI:57692"/>
    </cofactor>
</comment>
<dbReference type="GeneID" id="17272173"/>
<evidence type="ECO:0000256" key="1">
    <source>
        <dbReference type="ARBA" id="ARBA00001974"/>
    </source>
</evidence>
<accession>A0A0D3JSZ3</accession>
<dbReference type="PANTHER" id="PTHR46028:SF2">
    <property type="entry name" value="KYNURENINE 3-MONOOXYGENASE"/>
    <property type="match status" value="1"/>
</dbReference>
<dbReference type="Gene3D" id="3.50.50.60">
    <property type="entry name" value="FAD/NAD(P)-binding domain"/>
    <property type="match status" value="1"/>
</dbReference>
<dbReference type="AlphaFoldDB" id="A0A0D3JSZ3"/>
<keyword evidence="3" id="KW-0274">FAD</keyword>
<dbReference type="PANTHER" id="PTHR46028">
    <property type="entry name" value="KYNURENINE 3-MONOOXYGENASE"/>
    <property type="match status" value="1"/>
</dbReference>
<dbReference type="GO" id="GO:0070189">
    <property type="term" value="P:kynurenine metabolic process"/>
    <property type="evidence" value="ECO:0007669"/>
    <property type="project" value="TreeGrafter"/>
</dbReference>
<evidence type="ECO:0000313" key="6">
    <source>
        <dbReference type="Proteomes" id="UP000013827"/>
    </source>
</evidence>
<evidence type="ECO:0000256" key="3">
    <source>
        <dbReference type="ARBA" id="ARBA00022827"/>
    </source>
</evidence>
<reference evidence="5" key="2">
    <citation type="submission" date="2024-10" db="UniProtKB">
        <authorList>
            <consortium name="EnsemblProtists"/>
        </authorList>
    </citation>
    <scope>IDENTIFICATION</scope>
</reference>
<dbReference type="HOGENOM" id="CLU_1558122_0_0_1"/>
<dbReference type="InterPro" id="IPR036188">
    <property type="entry name" value="FAD/NAD-bd_sf"/>
</dbReference>
<evidence type="ECO:0000313" key="5">
    <source>
        <dbReference type="EnsemblProtists" id="EOD26628"/>
    </source>
</evidence>